<keyword evidence="1" id="KW-0732">Signal</keyword>
<gene>
    <name evidence="3" type="ORF">DWU89_08600</name>
    <name evidence="2" type="ORF">H8784_08405</name>
</gene>
<protein>
    <submittedName>
        <fullName evidence="3">6-bladed beta-propeller</fullName>
    </submittedName>
</protein>
<proteinExistence type="predicted"/>
<sequence length="386" mass="43743">MKKANILLIATLFAMAGCSGGKQAADDLITVDVTANYPEKELVLQDIMDVEYVPLETTDEFVTKGVVKAIGKDILLVTNQNDGNIFVFDRKTGKGLKKINRMGQGGEEYSFATYIALDEDKGEMFVADYGTKKILVYDLSGNFKRSFKYADTSHYDDLFNYDKDHLISYKKYWTPKESEQACHILISKQDGSIAREIQIPSKEMETPVVTKDEFVIAPEFHLTFPNHTDWSLVNTSSDTIYRYFPDGNIKPLIARTPSIHAMETKVFLFPTVITDRYYFMRTMKKEVDFKTFKGFPSTDLVYDKQENALFQYTLCNADYSNKQQVSLGLNFNGIVNQEIATCQSLEAADLIEANDKGQLKGRLKEIAAGLDEEANAVIMLVKYKQE</sequence>
<organism evidence="3 4">
    <name type="scientific">Parabacteroides acidifaciens</name>
    <dbReference type="NCBI Taxonomy" id="2290935"/>
    <lineage>
        <taxon>Bacteria</taxon>
        <taxon>Pseudomonadati</taxon>
        <taxon>Bacteroidota</taxon>
        <taxon>Bacteroidia</taxon>
        <taxon>Bacteroidales</taxon>
        <taxon>Tannerellaceae</taxon>
        <taxon>Parabacteroides</taxon>
    </lineage>
</organism>
<dbReference type="Proteomes" id="UP000256321">
    <property type="component" value="Unassembled WGS sequence"/>
</dbReference>
<dbReference type="RefSeq" id="WP_115499240.1">
    <property type="nucleotide sequence ID" value="NZ_JACRTI010000015.1"/>
</dbReference>
<dbReference type="Proteomes" id="UP000629596">
    <property type="component" value="Unassembled WGS sequence"/>
</dbReference>
<dbReference type="SUPFAM" id="SSF63825">
    <property type="entry name" value="YWTD domain"/>
    <property type="match status" value="1"/>
</dbReference>
<reference evidence="3 4" key="1">
    <citation type="submission" date="2018-07" db="EMBL/GenBank/DDBJ databases">
        <title>Parabacteroides acidifaciens nov. sp., isolated from human feces.</title>
        <authorList>
            <person name="Wang Y.J."/>
        </authorList>
    </citation>
    <scope>NUCLEOTIDE SEQUENCE [LARGE SCALE GENOMIC DNA]</scope>
    <source>
        <strain evidence="3 4">426-9</strain>
    </source>
</reference>
<dbReference type="Pfam" id="PF17170">
    <property type="entry name" value="DUF5128"/>
    <property type="match status" value="1"/>
</dbReference>
<evidence type="ECO:0000313" key="4">
    <source>
        <dbReference type="Proteomes" id="UP000256321"/>
    </source>
</evidence>
<comment type="caution">
    <text evidence="3">The sequence shown here is derived from an EMBL/GenBank/DDBJ whole genome shotgun (WGS) entry which is preliminary data.</text>
</comment>
<keyword evidence="5" id="KW-1185">Reference proteome</keyword>
<feature type="chain" id="PRO_5017753022" evidence="1">
    <location>
        <begin position="25"/>
        <end position="386"/>
    </location>
</feature>
<name>A0A3D8HF15_9BACT</name>
<dbReference type="EMBL" id="JACRTI010000015">
    <property type="protein sequence ID" value="MBC8601741.1"/>
    <property type="molecule type" value="Genomic_DNA"/>
</dbReference>
<dbReference type="PROSITE" id="PS51257">
    <property type="entry name" value="PROKAR_LIPOPROTEIN"/>
    <property type="match status" value="1"/>
</dbReference>
<accession>A0A3D8HF15</accession>
<evidence type="ECO:0000313" key="3">
    <source>
        <dbReference type="EMBL" id="RDU49574.1"/>
    </source>
</evidence>
<reference evidence="2 5" key="2">
    <citation type="submission" date="2020-08" db="EMBL/GenBank/DDBJ databases">
        <title>Genome public.</title>
        <authorList>
            <person name="Liu C."/>
            <person name="Sun Q."/>
        </authorList>
    </citation>
    <scope>NUCLEOTIDE SEQUENCE [LARGE SCALE GENOMIC DNA]</scope>
    <source>
        <strain evidence="2 5">426_9</strain>
    </source>
</reference>
<evidence type="ECO:0000313" key="2">
    <source>
        <dbReference type="EMBL" id="MBC8601741.1"/>
    </source>
</evidence>
<evidence type="ECO:0000256" key="1">
    <source>
        <dbReference type="SAM" id="SignalP"/>
    </source>
</evidence>
<dbReference type="InterPro" id="IPR011042">
    <property type="entry name" value="6-blade_b-propeller_TolB-like"/>
</dbReference>
<dbReference type="Gene3D" id="2.120.10.30">
    <property type="entry name" value="TolB, C-terminal domain"/>
    <property type="match status" value="1"/>
</dbReference>
<dbReference type="EMBL" id="QREV01000015">
    <property type="protein sequence ID" value="RDU49574.1"/>
    <property type="molecule type" value="Genomic_DNA"/>
</dbReference>
<feature type="signal peptide" evidence="1">
    <location>
        <begin position="1"/>
        <end position="24"/>
    </location>
</feature>
<dbReference type="AlphaFoldDB" id="A0A3D8HF15"/>
<evidence type="ECO:0000313" key="5">
    <source>
        <dbReference type="Proteomes" id="UP000629596"/>
    </source>
</evidence>